<accession>A0A939BY59</accession>
<gene>
    <name evidence="3" type="ORF">JL106_03125</name>
</gene>
<dbReference type="EMBL" id="JAERWK010000005">
    <property type="protein sequence ID" value="MBM9466271.1"/>
    <property type="molecule type" value="Genomic_DNA"/>
</dbReference>
<name>A0A939BY59_9ACTN</name>
<feature type="transmembrane region" description="Helical" evidence="2">
    <location>
        <begin position="49"/>
        <end position="71"/>
    </location>
</feature>
<sequence length="183" mass="19711">MAEDGTDGTRIVGTHAPVTRRSKLTTGAVLVAAAAWVIIWSIWLQTWSGALLAVVFWMQAAARFVLPPTVIDSTGIQRRWRRRHPVIRWPDVASVAAPQPGVPAVVLRLTRGGTVTLDDVPAERSAEVAALGGTALTTPPPPAAPPPPRPEAQSEQDLAADAARRAERLEQGWAELRRRSGWS</sequence>
<feature type="region of interest" description="Disordered" evidence="1">
    <location>
        <begin position="133"/>
        <end position="165"/>
    </location>
</feature>
<evidence type="ECO:0000256" key="2">
    <source>
        <dbReference type="SAM" id="Phobius"/>
    </source>
</evidence>
<keyword evidence="2" id="KW-0472">Membrane</keyword>
<feature type="compositionally biased region" description="Pro residues" evidence="1">
    <location>
        <begin position="138"/>
        <end position="150"/>
    </location>
</feature>
<evidence type="ECO:0000256" key="1">
    <source>
        <dbReference type="SAM" id="MobiDB-lite"/>
    </source>
</evidence>
<evidence type="ECO:0000313" key="3">
    <source>
        <dbReference type="EMBL" id="MBM9466271.1"/>
    </source>
</evidence>
<keyword evidence="2" id="KW-0812">Transmembrane</keyword>
<comment type="caution">
    <text evidence="3">The sequence shown here is derived from an EMBL/GenBank/DDBJ whole genome shotgun (WGS) entry which is preliminary data.</text>
</comment>
<organism evidence="3 4">
    <name type="scientific">Nakamurella leprariae</name>
    <dbReference type="NCBI Taxonomy" id="2803911"/>
    <lineage>
        <taxon>Bacteria</taxon>
        <taxon>Bacillati</taxon>
        <taxon>Actinomycetota</taxon>
        <taxon>Actinomycetes</taxon>
        <taxon>Nakamurellales</taxon>
        <taxon>Nakamurellaceae</taxon>
        <taxon>Nakamurella</taxon>
    </lineage>
</organism>
<dbReference type="Proteomes" id="UP000663792">
    <property type="component" value="Unassembled WGS sequence"/>
</dbReference>
<feature type="transmembrane region" description="Helical" evidence="2">
    <location>
        <begin position="24"/>
        <end position="43"/>
    </location>
</feature>
<dbReference type="AlphaFoldDB" id="A0A939BY59"/>
<reference evidence="3" key="1">
    <citation type="submission" date="2021-01" db="EMBL/GenBank/DDBJ databases">
        <title>YIM 132084 draft genome.</title>
        <authorList>
            <person name="An D."/>
        </authorList>
    </citation>
    <scope>NUCLEOTIDE SEQUENCE</scope>
    <source>
        <strain evidence="3">YIM 132084</strain>
    </source>
</reference>
<keyword evidence="2" id="KW-1133">Transmembrane helix</keyword>
<protein>
    <recommendedName>
        <fullName evidence="5">PH domain-containing protein</fullName>
    </recommendedName>
</protein>
<keyword evidence="4" id="KW-1185">Reference proteome</keyword>
<dbReference type="RefSeq" id="WP_205259231.1">
    <property type="nucleotide sequence ID" value="NZ_JAERWK010000005.1"/>
</dbReference>
<evidence type="ECO:0008006" key="5">
    <source>
        <dbReference type="Google" id="ProtNLM"/>
    </source>
</evidence>
<proteinExistence type="predicted"/>
<evidence type="ECO:0000313" key="4">
    <source>
        <dbReference type="Proteomes" id="UP000663792"/>
    </source>
</evidence>